<evidence type="ECO:0000313" key="3">
    <source>
        <dbReference type="Proteomes" id="UP001596524"/>
    </source>
</evidence>
<evidence type="ECO:0000259" key="1">
    <source>
        <dbReference type="Pfam" id="PF01636"/>
    </source>
</evidence>
<dbReference type="Proteomes" id="UP001596524">
    <property type="component" value="Unassembled WGS sequence"/>
</dbReference>
<dbReference type="PANTHER" id="PTHR21310:SF40">
    <property type="entry name" value="AMINOGLYCOSIDE PHOSPHOTRANSFERASE DOMAIN-CONTAINING PROTEIN-RELATED"/>
    <property type="match status" value="1"/>
</dbReference>
<comment type="caution">
    <text evidence="2">The sequence shown here is derived from an EMBL/GenBank/DDBJ whole genome shotgun (WGS) entry which is preliminary data.</text>
</comment>
<sequence length="322" mass="35059">MSTGFEDRLADRVEVALRRERRDLEVGALTRLPGGHSGLTYRVETSAGPLVVKSVPEGQLAVGRHDMLRQARMISALAPTDVPVPAVVATDDAEPAWFAMQLVGGESLEPVLDDPAVPSTLAARRMLRAAEILPALHDVPLDKVPVDADALSPGDELARWARTMAAVPPHLVPDADRLHQRLSQCIPPAVEPTLVHGDYRLGNLICDGTEPVALIDWEIWSVGDPRVELGWFLVFADGSNFPGVGREVAGLPTAHELVEAYAADGRPVDDLAWFDALGRYKMAAIMGHNLRRHLEGRHHDPDQERLPDTIQRLIATGLSTTF</sequence>
<keyword evidence="3" id="KW-1185">Reference proteome</keyword>
<feature type="domain" description="Aminoglycoside phosphotransferase" evidence="1">
    <location>
        <begin position="29"/>
        <end position="235"/>
    </location>
</feature>
<dbReference type="EMBL" id="JBHTCH010000012">
    <property type="protein sequence ID" value="MFC7360422.1"/>
    <property type="molecule type" value="Genomic_DNA"/>
</dbReference>
<gene>
    <name evidence="2" type="ORF">ACFQO6_09095</name>
</gene>
<dbReference type="Gene3D" id="3.30.200.20">
    <property type="entry name" value="Phosphorylase Kinase, domain 1"/>
    <property type="match status" value="1"/>
</dbReference>
<dbReference type="CDD" id="cd05154">
    <property type="entry name" value="ACAD10_11_N-like"/>
    <property type="match status" value="1"/>
</dbReference>
<accession>A0ABW2N3K8</accession>
<evidence type="ECO:0000313" key="2">
    <source>
        <dbReference type="EMBL" id="MFC7360422.1"/>
    </source>
</evidence>
<dbReference type="InterPro" id="IPR051678">
    <property type="entry name" value="AGP_Transferase"/>
</dbReference>
<reference evidence="3" key="1">
    <citation type="journal article" date="2019" name="Int. J. Syst. Evol. Microbiol.">
        <title>The Global Catalogue of Microorganisms (GCM) 10K type strain sequencing project: providing services to taxonomists for standard genome sequencing and annotation.</title>
        <authorList>
            <consortium name="The Broad Institute Genomics Platform"/>
            <consortium name="The Broad Institute Genome Sequencing Center for Infectious Disease"/>
            <person name="Wu L."/>
            <person name="Ma J."/>
        </authorList>
    </citation>
    <scope>NUCLEOTIDE SEQUENCE [LARGE SCALE GENOMIC DNA]</scope>
    <source>
        <strain evidence="3">FCH27</strain>
    </source>
</reference>
<dbReference type="Gene3D" id="3.90.1200.10">
    <property type="match status" value="1"/>
</dbReference>
<dbReference type="InterPro" id="IPR002575">
    <property type="entry name" value="Aminoglycoside_PTrfase"/>
</dbReference>
<dbReference type="InterPro" id="IPR011009">
    <property type="entry name" value="Kinase-like_dom_sf"/>
</dbReference>
<dbReference type="SUPFAM" id="SSF56112">
    <property type="entry name" value="Protein kinase-like (PK-like)"/>
    <property type="match status" value="1"/>
</dbReference>
<proteinExistence type="predicted"/>
<protein>
    <submittedName>
        <fullName evidence="2">Phosphotransferase family protein</fullName>
    </submittedName>
</protein>
<dbReference type="InterPro" id="IPR041726">
    <property type="entry name" value="ACAD10_11_N"/>
</dbReference>
<organism evidence="2 3">
    <name type="scientific">Nocardioides astragali</name>
    <dbReference type="NCBI Taxonomy" id="1776736"/>
    <lineage>
        <taxon>Bacteria</taxon>
        <taxon>Bacillati</taxon>
        <taxon>Actinomycetota</taxon>
        <taxon>Actinomycetes</taxon>
        <taxon>Propionibacteriales</taxon>
        <taxon>Nocardioidaceae</taxon>
        <taxon>Nocardioides</taxon>
    </lineage>
</organism>
<dbReference type="RefSeq" id="WP_255891690.1">
    <property type="nucleotide sequence ID" value="NZ_JAFMZM010000005.1"/>
</dbReference>
<name>A0ABW2N3K8_9ACTN</name>
<dbReference type="Pfam" id="PF01636">
    <property type="entry name" value="APH"/>
    <property type="match status" value="1"/>
</dbReference>
<dbReference type="PANTHER" id="PTHR21310">
    <property type="entry name" value="AMINOGLYCOSIDE PHOSPHOTRANSFERASE-RELATED-RELATED"/>
    <property type="match status" value="1"/>
</dbReference>